<dbReference type="Pfam" id="PF26113">
    <property type="entry name" value="GH16_XgeA"/>
    <property type="match status" value="1"/>
</dbReference>
<comment type="caution">
    <text evidence="3">The sequence shown here is derived from an EMBL/GenBank/DDBJ whole genome shotgun (WGS) entry which is preliminary data.</text>
</comment>
<dbReference type="PROSITE" id="PS51762">
    <property type="entry name" value="GH16_2"/>
    <property type="match status" value="1"/>
</dbReference>
<dbReference type="EMBL" id="JAANBB010000380">
    <property type="protein sequence ID" value="KAF7543244.1"/>
    <property type="molecule type" value="Genomic_DNA"/>
</dbReference>
<dbReference type="PANTHER" id="PTHR10963:SF24">
    <property type="entry name" value="GLYCOSIDASE C21B10.07-RELATED"/>
    <property type="match status" value="1"/>
</dbReference>
<dbReference type="InterPro" id="IPR013320">
    <property type="entry name" value="ConA-like_dom_sf"/>
</dbReference>
<feature type="compositionally biased region" description="Polar residues" evidence="1">
    <location>
        <begin position="546"/>
        <end position="562"/>
    </location>
</feature>
<dbReference type="AlphaFoldDB" id="A0A9P5L6V8"/>
<feature type="region of interest" description="Disordered" evidence="1">
    <location>
        <begin position="631"/>
        <end position="658"/>
    </location>
</feature>
<protein>
    <recommendedName>
        <fullName evidence="2">GH16 domain-containing protein</fullName>
    </recommendedName>
</protein>
<evidence type="ECO:0000313" key="3">
    <source>
        <dbReference type="EMBL" id="KAF7543244.1"/>
    </source>
</evidence>
<dbReference type="SUPFAM" id="SSF49899">
    <property type="entry name" value="Concanavalin A-like lectins/glucanases"/>
    <property type="match status" value="1"/>
</dbReference>
<dbReference type="PANTHER" id="PTHR10963">
    <property type="entry name" value="GLYCOSYL HYDROLASE-RELATED"/>
    <property type="match status" value="1"/>
</dbReference>
<name>A0A9P5L6V8_9HYPO</name>
<organism evidence="3 4">
    <name type="scientific">Cylindrodendrum hubeiense</name>
    <dbReference type="NCBI Taxonomy" id="595255"/>
    <lineage>
        <taxon>Eukaryota</taxon>
        <taxon>Fungi</taxon>
        <taxon>Dikarya</taxon>
        <taxon>Ascomycota</taxon>
        <taxon>Pezizomycotina</taxon>
        <taxon>Sordariomycetes</taxon>
        <taxon>Hypocreomycetidae</taxon>
        <taxon>Hypocreales</taxon>
        <taxon>Nectriaceae</taxon>
        <taxon>Cylindrodendrum</taxon>
    </lineage>
</organism>
<dbReference type="Gene3D" id="2.60.120.200">
    <property type="match status" value="1"/>
</dbReference>
<feature type="region of interest" description="Disordered" evidence="1">
    <location>
        <begin position="546"/>
        <end position="589"/>
    </location>
</feature>
<dbReference type="InterPro" id="IPR050546">
    <property type="entry name" value="Glycosyl_Hydrlase_16"/>
</dbReference>
<dbReference type="InterPro" id="IPR000757">
    <property type="entry name" value="Beta-glucanase-like"/>
</dbReference>
<evidence type="ECO:0000313" key="4">
    <source>
        <dbReference type="Proteomes" id="UP000722485"/>
    </source>
</evidence>
<accession>A0A9P5L6V8</accession>
<sequence length="679" mass="69994">MAPSLRSVGTAALACVGSASAKQWYLHDTYDATNFFDKFDFFSDADPNSGHVVYQTQEVATSLGLAKYDNDEVYLGADYTNVLDSSTGRPSVRLQSKTEFNHGLFIARFSHLPEASCGAWPAFWSVGNSWPNDGEIDVYEGWNLATNNKPAFHTGDSDDLGTCILDGDNQSAVVDTDNCDNTYQNTPDQYLNQGCTVDDYDGPYANSEGGVYALEWTDTFIKVFAWKWADVPDNLDSDEPSTDNWGTPTLYLKNTQCSIDDHFVDQTLIINIAFCGNPVGNADKWAEACKAKTSYDTCTEYVSAKPGAFENTYFKIQDIRYFKGVKSATSSSESASVSSTAYSTDAASTFATSTFATATRSANASVAITATESVQMTTSVVHSTRVSTVTACPSSVTNCPVGSVVTETVVLYTTVCPVTAAEATETGSSGSASGSDAETITETITNVHTITSCAASVTNCPVGELSTEYITTTYYPGNGEDSAATTTGSGSSGSGSSGSDSGAETITETITNVHTITSCAASVTNCPVGELSTEYITTTYCPGNGEGSSTTPGSDSADSASETGFFPAPAPTGTPVSGTPGSYETPAVESTPVVANTPVVVNTPVASSAAASSAAGSSAAANVPTTAYVPASTPSTTPVAAGSSSGSGSTATEVPVTGSGGKMSASLALILGAVAAMII</sequence>
<dbReference type="GO" id="GO:0009251">
    <property type="term" value="P:glucan catabolic process"/>
    <property type="evidence" value="ECO:0007669"/>
    <property type="project" value="TreeGrafter"/>
</dbReference>
<proteinExistence type="predicted"/>
<feature type="region of interest" description="Disordered" evidence="1">
    <location>
        <begin position="476"/>
        <end position="503"/>
    </location>
</feature>
<evidence type="ECO:0000259" key="2">
    <source>
        <dbReference type="PROSITE" id="PS51762"/>
    </source>
</evidence>
<feature type="compositionally biased region" description="Low complexity" evidence="1">
    <location>
        <begin position="479"/>
        <end position="489"/>
    </location>
</feature>
<gene>
    <name evidence="3" type="ORF">G7Z17_g10894</name>
</gene>
<reference evidence="3" key="1">
    <citation type="submission" date="2020-03" db="EMBL/GenBank/DDBJ databases">
        <title>Draft Genome Sequence of Cylindrodendrum hubeiense.</title>
        <authorList>
            <person name="Buettner E."/>
            <person name="Kellner H."/>
        </authorList>
    </citation>
    <scope>NUCLEOTIDE SEQUENCE</scope>
    <source>
        <strain evidence="3">IHI 201604</strain>
    </source>
</reference>
<dbReference type="OrthoDB" id="192832at2759"/>
<evidence type="ECO:0000256" key="1">
    <source>
        <dbReference type="SAM" id="MobiDB-lite"/>
    </source>
</evidence>
<dbReference type="Proteomes" id="UP000722485">
    <property type="component" value="Unassembled WGS sequence"/>
</dbReference>
<keyword evidence="4" id="KW-1185">Reference proteome</keyword>
<feature type="compositionally biased region" description="Low complexity" evidence="1">
    <location>
        <begin position="631"/>
        <end position="652"/>
    </location>
</feature>
<dbReference type="GO" id="GO:0004553">
    <property type="term" value="F:hydrolase activity, hydrolyzing O-glycosyl compounds"/>
    <property type="evidence" value="ECO:0007669"/>
    <property type="project" value="InterPro"/>
</dbReference>
<feature type="domain" description="GH16" evidence="2">
    <location>
        <begin position="23"/>
        <end position="327"/>
    </location>
</feature>